<comment type="similarity">
    <text evidence="4">Belongs to the class I-like SAM-binding methyltransferase superfamily. C5-methyltransferase family.</text>
</comment>
<gene>
    <name evidence="5" type="ORF">R1sor_014611</name>
</gene>
<dbReference type="Gene3D" id="3.90.120.10">
    <property type="entry name" value="DNA Methylase, subunit A, domain 2"/>
    <property type="match status" value="1"/>
</dbReference>
<dbReference type="Proteomes" id="UP001633002">
    <property type="component" value="Unassembled WGS sequence"/>
</dbReference>
<dbReference type="GO" id="GO:0008168">
    <property type="term" value="F:methyltransferase activity"/>
    <property type="evidence" value="ECO:0007669"/>
    <property type="project" value="UniProtKB-KW"/>
</dbReference>
<dbReference type="Gene3D" id="3.40.50.150">
    <property type="entry name" value="Vaccinia Virus protein VP39"/>
    <property type="match status" value="1"/>
</dbReference>
<evidence type="ECO:0000256" key="1">
    <source>
        <dbReference type="ARBA" id="ARBA00022603"/>
    </source>
</evidence>
<reference evidence="5 6" key="1">
    <citation type="submission" date="2024-09" db="EMBL/GenBank/DDBJ databases">
        <title>Chromosome-scale assembly of Riccia sorocarpa.</title>
        <authorList>
            <person name="Paukszto L."/>
        </authorList>
    </citation>
    <scope>NUCLEOTIDE SEQUENCE [LARGE SCALE GENOMIC DNA]</scope>
    <source>
        <strain evidence="5">LP-2024</strain>
        <tissue evidence="5">Aerial parts of the thallus</tissue>
    </source>
</reference>
<dbReference type="PANTHER" id="PTHR46098:SF1">
    <property type="entry name" value="TRNA (CYTOSINE(38)-C(5))-METHYLTRANSFERASE"/>
    <property type="match status" value="1"/>
</dbReference>
<dbReference type="InterPro" id="IPR001525">
    <property type="entry name" value="C5_MeTfrase"/>
</dbReference>
<dbReference type="PRINTS" id="PR00105">
    <property type="entry name" value="C5METTRFRASE"/>
</dbReference>
<organism evidence="5 6">
    <name type="scientific">Riccia sorocarpa</name>
    <dbReference type="NCBI Taxonomy" id="122646"/>
    <lineage>
        <taxon>Eukaryota</taxon>
        <taxon>Viridiplantae</taxon>
        <taxon>Streptophyta</taxon>
        <taxon>Embryophyta</taxon>
        <taxon>Marchantiophyta</taxon>
        <taxon>Marchantiopsida</taxon>
        <taxon>Marchantiidae</taxon>
        <taxon>Marchantiales</taxon>
        <taxon>Ricciaceae</taxon>
        <taxon>Riccia</taxon>
    </lineage>
</organism>
<evidence type="ECO:0008006" key="7">
    <source>
        <dbReference type="Google" id="ProtNLM"/>
    </source>
</evidence>
<accession>A0ABD3HCV6</accession>
<proteinExistence type="inferred from homology"/>
<name>A0ABD3HCV6_9MARC</name>
<feature type="active site" evidence="4">
    <location>
        <position position="86"/>
    </location>
</feature>
<dbReference type="GO" id="GO:0032259">
    <property type="term" value="P:methylation"/>
    <property type="evidence" value="ECO:0007669"/>
    <property type="project" value="UniProtKB-KW"/>
</dbReference>
<evidence type="ECO:0000256" key="2">
    <source>
        <dbReference type="ARBA" id="ARBA00022679"/>
    </source>
</evidence>
<keyword evidence="2 4" id="KW-0808">Transferase</keyword>
<dbReference type="InterPro" id="IPR050750">
    <property type="entry name" value="C5-MTase"/>
</dbReference>
<keyword evidence="1 4" id="KW-0489">Methyltransferase</keyword>
<evidence type="ECO:0000313" key="6">
    <source>
        <dbReference type="Proteomes" id="UP001633002"/>
    </source>
</evidence>
<dbReference type="Pfam" id="PF00145">
    <property type="entry name" value="DNA_methylase"/>
    <property type="match status" value="2"/>
</dbReference>
<evidence type="ECO:0000256" key="4">
    <source>
        <dbReference type="PROSITE-ProRule" id="PRU01016"/>
    </source>
</evidence>
<protein>
    <recommendedName>
        <fullName evidence="7">DNA methyltransferase 2</fullName>
    </recommendedName>
</protein>
<evidence type="ECO:0000256" key="3">
    <source>
        <dbReference type="ARBA" id="ARBA00022691"/>
    </source>
</evidence>
<dbReference type="AlphaFoldDB" id="A0ABD3HCV6"/>
<dbReference type="EMBL" id="JBJQOH010000004">
    <property type="protein sequence ID" value="KAL3688302.1"/>
    <property type="molecule type" value="Genomic_DNA"/>
</dbReference>
<comment type="caution">
    <text evidence="5">The sequence shown here is derived from an EMBL/GenBank/DDBJ whole genome shotgun (WGS) entry which is preliminary data.</text>
</comment>
<dbReference type="InterPro" id="IPR029063">
    <property type="entry name" value="SAM-dependent_MTases_sf"/>
</dbReference>
<keyword evidence="3 4" id="KW-0949">S-adenosyl-L-methionine</keyword>
<dbReference type="PROSITE" id="PS51679">
    <property type="entry name" value="SAM_MT_C5"/>
    <property type="match status" value="1"/>
</dbReference>
<dbReference type="SUPFAM" id="SSF53335">
    <property type="entry name" value="S-adenosyl-L-methionine-dependent methyltransferases"/>
    <property type="match status" value="1"/>
</dbReference>
<sequence>MAMEDDTGTRTMRVLEFYCGVGGLRYSLEESGVNAVVVDAFDINAVGNDVYQHNFGHRPNQANIQALSVKQLDKYKADAWLLSPPCQPYTRQGLQKDADDARAFSFLKMLELLRLMTSPPTHLLVENVVGFENSVTHSRLLAVLQDAGFTTQEFILSPLQFGIPYSRPRYFCLAKRKPLAFLSPEYNGVLLCEPGPLLGRDGSEPSSGLSEGKKKFCWRPEMPEEDEILVSGGDGVLKSKRKEPILDPTVICRPIRDFLEIVPSAPEEAQVGPLGVDETVRVLSQEGSETTRFDSGFTGEKISGESQADCTSVGRNGSGACEEDPFAAYRVPLNVVQRWVDAYDVVTPESKRCCCFTKSYTRFAKGTGSFLATEVTTRGESEISFAEHIANLRSEGQSLAQLGLRYFTPREVANFHSFPRSFAFPVHVRLKQRYALLGNSLSVAVVSSLLKYLFATSAKPASIMPSSS</sequence>
<dbReference type="PANTHER" id="PTHR46098">
    <property type="entry name" value="TRNA (CYTOSINE(38)-C(5))-METHYLTRANSFERASE"/>
    <property type="match status" value="1"/>
</dbReference>
<keyword evidence="6" id="KW-1185">Reference proteome</keyword>
<evidence type="ECO:0000313" key="5">
    <source>
        <dbReference type="EMBL" id="KAL3688302.1"/>
    </source>
</evidence>